<accession>A0A2S8GNA2</accession>
<organism evidence="2 3">
    <name type="scientific">Blastopirellula marina</name>
    <dbReference type="NCBI Taxonomy" id="124"/>
    <lineage>
        <taxon>Bacteria</taxon>
        <taxon>Pseudomonadati</taxon>
        <taxon>Planctomycetota</taxon>
        <taxon>Planctomycetia</taxon>
        <taxon>Pirellulales</taxon>
        <taxon>Pirellulaceae</taxon>
        <taxon>Blastopirellula</taxon>
    </lineage>
</organism>
<dbReference type="Pfam" id="PF00881">
    <property type="entry name" value="Nitroreductase"/>
    <property type="match status" value="1"/>
</dbReference>
<dbReference type="CDD" id="cd02142">
    <property type="entry name" value="McbC_SagB-like_oxidoreductase"/>
    <property type="match status" value="1"/>
</dbReference>
<dbReference type="InterPro" id="IPR020051">
    <property type="entry name" value="SagB-type_dehydrogenase"/>
</dbReference>
<evidence type="ECO:0000313" key="3">
    <source>
        <dbReference type="Proteomes" id="UP000237819"/>
    </source>
</evidence>
<gene>
    <name evidence="2" type="ORF">C5Y93_11775</name>
</gene>
<dbReference type="OrthoDB" id="9801593at2"/>
<proteinExistence type="predicted"/>
<dbReference type="AlphaFoldDB" id="A0A2S8GNA2"/>
<dbReference type="EMBL" id="PUHZ01000012">
    <property type="protein sequence ID" value="PQO45923.1"/>
    <property type="molecule type" value="Genomic_DNA"/>
</dbReference>
<dbReference type="InterPro" id="IPR000415">
    <property type="entry name" value="Nitroreductase-like"/>
</dbReference>
<dbReference type="RefSeq" id="WP_105335623.1">
    <property type="nucleotide sequence ID" value="NZ_PUHZ01000012.1"/>
</dbReference>
<dbReference type="GO" id="GO:0016491">
    <property type="term" value="F:oxidoreductase activity"/>
    <property type="evidence" value="ECO:0007669"/>
    <property type="project" value="InterPro"/>
</dbReference>
<dbReference type="NCBIfam" id="TIGR03605">
    <property type="entry name" value="antibiot_sagB"/>
    <property type="match status" value="1"/>
</dbReference>
<dbReference type="InterPro" id="IPR029479">
    <property type="entry name" value="Nitroreductase"/>
</dbReference>
<comment type="caution">
    <text evidence="2">The sequence shown here is derived from an EMBL/GenBank/DDBJ whole genome shotgun (WGS) entry which is preliminary data.</text>
</comment>
<dbReference type="Proteomes" id="UP000237819">
    <property type="component" value="Unassembled WGS sequence"/>
</dbReference>
<dbReference type="SUPFAM" id="SSF55469">
    <property type="entry name" value="FMN-dependent nitroreductase-like"/>
    <property type="match status" value="2"/>
</dbReference>
<dbReference type="Gene3D" id="3.40.109.10">
    <property type="entry name" value="NADH Oxidase"/>
    <property type="match status" value="2"/>
</dbReference>
<dbReference type="PANTHER" id="PTHR42741">
    <property type="entry name" value="NITROREDUCTASE FAMILY PROTEIN"/>
    <property type="match status" value="1"/>
</dbReference>
<evidence type="ECO:0000313" key="2">
    <source>
        <dbReference type="EMBL" id="PQO45923.1"/>
    </source>
</evidence>
<protein>
    <submittedName>
        <fullName evidence="2">Nitroreductase</fullName>
    </submittedName>
</protein>
<evidence type="ECO:0000259" key="1">
    <source>
        <dbReference type="Pfam" id="PF00881"/>
    </source>
</evidence>
<name>A0A2S8GNA2_9BACT</name>
<sequence>MVLPREIAKGEISVFDYHDISKHRIGEYAPGPLALDWDQQPEPFRTFAGAPAVELPLPTKTSAPRFHQLTDGTAIPPAPPSLTALSQLLGYSMGISCWKVYEEIKFALRCNPSSGNLHPTETYLAVENFPDLTSGIYHYDVRQHSLERRSVFAAADKVAEPSVWIGLTSVPWREAWKYGERSYRYCQLDIGHAIAAIRMSAAALGWSVSLVESMGDDQIADLFGIDREDDYVECEREIPEVVLRVNLDARTNTDCKFARLLEFPETTADPKWSGVANRLSSEAPVEWPFADALPYRLLKPQTDEFAWVPPTGTNRLPTASDEAATDIFAWRRSAQAFDEDAVYPRAAFARFLESLTPKRNVPPLDVLPWQPRLHPVFFIHQVEGIAPGVYLAPRSDDAERILRSTLRGKFDWTPVENLSTTLPLYSLVAAKCRKAAKHVSCNQAIAADSCFAVAMIAEFEDILAEGAWKYRQLFWEAGALGQQMYLEAEVANFRGTGIGCFFDNEIHQILGIHDTSFQCLYNFTVGYPILDPRLQSIAPYAHLEKQRPTPHAD</sequence>
<dbReference type="PANTHER" id="PTHR42741:SF3">
    <property type="entry name" value="NITROREDUCTASE FAMILY PROTEIN"/>
    <property type="match status" value="1"/>
</dbReference>
<feature type="domain" description="Nitroreductase" evidence="1">
    <location>
        <begin position="108"/>
        <end position="230"/>
    </location>
</feature>
<reference evidence="2 3" key="1">
    <citation type="submission" date="2018-02" db="EMBL/GenBank/DDBJ databases">
        <title>Comparative genomes isolates from brazilian mangrove.</title>
        <authorList>
            <person name="Araujo J.E."/>
            <person name="Taketani R.G."/>
            <person name="Silva M.C.P."/>
            <person name="Loureco M.V."/>
            <person name="Andreote F.D."/>
        </authorList>
    </citation>
    <scope>NUCLEOTIDE SEQUENCE [LARGE SCALE GENOMIC DNA]</scope>
    <source>
        <strain evidence="2 3">Nap-Phe MGV</strain>
    </source>
</reference>